<dbReference type="OrthoDB" id="3997968at2759"/>
<reference evidence="2" key="1">
    <citation type="journal article" date="2018" name="Nat. Microbiol.">
        <title>Leveraging single-cell genomics to expand the fungal tree of life.</title>
        <authorList>
            <person name="Ahrendt S.R."/>
            <person name="Quandt C.A."/>
            <person name="Ciobanu D."/>
            <person name="Clum A."/>
            <person name="Salamov A."/>
            <person name="Andreopoulos B."/>
            <person name="Cheng J.F."/>
            <person name="Woyke T."/>
            <person name="Pelin A."/>
            <person name="Henrissat B."/>
            <person name="Reynolds N.K."/>
            <person name="Benny G.L."/>
            <person name="Smith M.E."/>
            <person name="James T.Y."/>
            <person name="Grigoriev I.V."/>
        </authorList>
    </citation>
    <scope>NUCLEOTIDE SEQUENCE [LARGE SCALE GENOMIC DNA]</scope>
    <source>
        <strain evidence="2">Baker2002</strain>
    </source>
</reference>
<sequence>LASPASNGHRQTVDLGALRNGTLPLLPQFTPHTRRRRVLPADLFSPDNIPLLLPNHAVSGSGRRTPGVNALKAPFLLGHDELARLNENLAFEEDALSDGSDGELGFGRFAYDSIIDSPSKKPRRTASVPLPLTPRKQVITDKQVHEWHGHSSRLKCLYDDDWDAAWSCTPLSNPFLSTSSVKHTHPSRPSTINYDTHMELINHRTGERKVVPLLLAQRRHKPRRIDFSAM</sequence>
<proteinExistence type="predicted"/>
<evidence type="ECO:0000313" key="1">
    <source>
        <dbReference type="EMBL" id="RKP28701.1"/>
    </source>
</evidence>
<dbReference type="AlphaFoldDB" id="A0A4P9Z9M5"/>
<protein>
    <submittedName>
        <fullName evidence="1">Uncharacterized protein</fullName>
    </submittedName>
</protein>
<keyword evidence="2" id="KW-1185">Reference proteome</keyword>
<organism evidence="1 2">
    <name type="scientific">Metschnikowia bicuspidata</name>
    <dbReference type="NCBI Taxonomy" id="27322"/>
    <lineage>
        <taxon>Eukaryota</taxon>
        <taxon>Fungi</taxon>
        <taxon>Dikarya</taxon>
        <taxon>Ascomycota</taxon>
        <taxon>Saccharomycotina</taxon>
        <taxon>Pichiomycetes</taxon>
        <taxon>Metschnikowiaceae</taxon>
        <taxon>Metschnikowia</taxon>
    </lineage>
</organism>
<feature type="non-terminal residue" evidence="1">
    <location>
        <position position="1"/>
    </location>
</feature>
<name>A0A4P9Z9M5_9ASCO</name>
<evidence type="ECO:0000313" key="2">
    <source>
        <dbReference type="Proteomes" id="UP000268321"/>
    </source>
</evidence>
<accession>A0A4P9Z9M5</accession>
<gene>
    <name evidence="1" type="ORF">METBISCDRAFT_28873</name>
</gene>
<dbReference type="EMBL" id="ML004666">
    <property type="protein sequence ID" value="RKP28701.1"/>
    <property type="molecule type" value="Genomic_DNA"/>
</dbReference>
<dbReference type="Proteomes" id="UP000268321">
    <property type="component" value="Unassembled WGS sequence"/>
</dbReference>